<protein>
    <recommendedName>
        <fullName evidence="2">DUF7870 domain-containing protein</fullName>
    </recommendedName>
</protein>
<dbReference type="Proteomes" id="UP001327560">
    <property type="component" value="Chromosome 2"/>
</dbReference>
<sequence length="441" mass="49579">MKISPRATRRHGENHAAPAAECDGASDEGGDQLVISLPHPRVLRVIARSVLLTASMLVFPWLRSMLLPAANADSILSPQHRWADEPFFLPMLLRDLKREGLLIAGTRGSAVFLGNPGARFALVKQNRMFPVMSEIGRMAVPDRSVDFVLATDGFSDASFVFVERVLRIGGVTIIRLSSDPSHILRLPANYRIIYIRKFGSTIVGIKKMAHAITQIKKNASDSMGIWTGRKLFAVPESNKKLSSIQEDANAAEFTVNQIGRKLLAIPKSNKDILNGLEDALLEPPLDSKELTRFKKRMRYLADLLGSSLNEYPRRVFIDVGPPRRRLTSEKWFEEQYPKRDSEFEIVRLVMGKGKHATGASGIARWLAKNVKEEDYVVMKAEAEVAEEMLKEKAAALVDELFLECDNQWDTVAKGSRRAYWECLVLFGRLRDEGVAVHQWWD</sequence>
<evidence type="ECO:0000313" key="3">
    <source>
        <dbReference type="EMBL" id="WOK96226.1"/>
    </source>
</evidence>
<accession>A0AAQ3JUD0</accession>
<keyword evidence="4" id="KW-1185">Reference proteome</keyword>
<dbReference type="AlphaFoldDB" id="A0AAQ3JUD0"/>
<dbReference type="PANTHER" id="PTHR33597">
    <property type="entry name" value="OS02G0760400 PROTEIN"/>
    <property type="match status" value="1"/>
</dbReference>
<organism evidence="3 4">
    <name type="scientific">Canna indica</name>
    <name type="common">Indian-shot</name>
    <dbReference type="NCBI Taxonomy" id="4628"/>
    <lineage>
        <taxon>Eukaryota</taxon>
        <taxon>Viridiplantae</taxon>
        <taxon>Streptophyta</taxon>
        <taxon>Embryophyta</taxon>
        <taxon>Tracheophyta</taxon>
        <taxon>Spermatophyta</taxon>
        <taxon>Magnoliopsida</taxon>
        <taxon>Liliopsida</taxon>
        <taxon>Zingiberales</taxon>
        <taxon>Cannaceae</taxon>
        <taxon>Canna</taxon>
    </lineage>
</organism>
<reference evidence="3 4" key="1">
    <citation type="submission" date="2023-10" db="EMBL/GenBank/DDBJ databases">
        <title>Chromosome-scale genome assembly provides insights into flower coloration mechanisms of Canna indica.</title>
        <authorList>
            <person name="Li C."/>
        </authorList>
    </citation>
    <scope>NUCLEOTIDE SEQUENCE [LARGE SCALE GENOMIC DNA]</scope>
    <source>
        <tissue evidence="3">Flower</tissue>
    </source>
</reference>
<feature type="region of interest" description="Disordered" evidence="1">
    <location>
        <begin position="1"/>
        <end position="26"/>
    </location>
</feature>
<evidence type="ECO:0000256" key="1">
    <source>
        <dbReference type="SAM" id="MobiDB-lite"/>
    </source>
</evidence>
<dbReference type="InterPro" id="IPR057192">
    <property type="entry name" value="DUF7870"/>
</dbReference>
<dbReference type="PANTHER" id="PTHR33597:SF11">
    <property type="entry name" value="OS07G0620600 PROTEIN"/>
    <property type="match status" value="1"/>
</dbReference>
<dbReference type="EMBL" id="CP136891">
    <property type="protein sequence ID" value="WOK96226.1"/>
    <property type="molecule type" value="Genomic_DNA"/>
</dbReference>
<dbReference type="Pfam" id="PF25276">
    <property type="entry name" value="DUF7870"/>
    <property type="match status" value="1"/>
</dbReference>
<gene>
    <name evidence="3" type="ORF">Cni_G04933</name>
</gene>
<evidence type="ECO:0000259" key="2">
    <source>
        <dbReference type="Pfam" id="PF25276"/>
    </source>
</evidence>
<evidence type="ECO:0000313" key="4">
    <source>
        <dbReference type="Proteomes" id="UP001327560"/>
    </source>
</evidence>
<feature type="domain" description="DUF7870" evidence="2">
    <location>
        <begin position="273"/>
        <end position="440"/>
    </location>
</feature>
<name>A0AAQ3JUD0_9LILI</name>
<proteinExistence type="predicted"/>